<reference evidence="2 3" key="1">
    <citation type="submission" date="2021-07" db="EMBL/GenBank/DDBJ databases">
        <title>Paenibacillus radiodurans sp. nov., isolated from the southeastern edge of Tengger Desert.</title>
        <authorList>
            <person name="Zhang G."/>
        </authorList>
    </citation>
    <scope>NUCLEOTIDE SEQUENCE [LARGE SCALE GENOMIC DNA]</scope>
    <source>
        <strain evidence="2 3">CCM 7311</strain>
    </source>
</reference>
<dbReference type="Proteomes" id="UP001519887">
    <property type="component" value="Unassembled WGS sequence"/>
</dbReference>
<keyword evidence="3" id="KW-1185">Reference proteome</keyword>
<comment type="caution">
    <text evidence="2">The sequence shown here is derived from an EMBL/GenBank/DDBJ whole genome shotgun (WGS) entry which is preliminary data.</text>
</comment>
<feature type="transmembrane region" description="Helical" evidence="1">
    <location>
        <begin position="110"/>
        <end position="131"/>
    </location>
</feature>
<feature type="transmembrane region" description="Helical" evidence="1">
    <location>
        <begin position="34"/>
        <end position="52"/>
    </location>
</feature>
<feature type="transmembrane region" description="Helical" evidence="1">
    <location>
        <begin position="58"/>
        <end position="77"/>
    </location>
</feature>
<evidence type="ECO:0000313" key="3">
    <source>
        <dbReference type="Proteomes" id="UP001519887"/>
    </source>
</evidence>
<feature type="transmembrane region" description="Helical" evidence="1">
    <location>
        <begin position="6"/>
        <end position="22"/>
    </location>
</feature>
<evidence type="ECO:0000256" key="1">
    <source>
        <dbReference type="SAM" id="Phobius"/>
    </source>
</evidence>
<name>A0ABS7C0Z2_9BACL</name>
<keyword evidence="1" id="KW-0472">Membrane</keyword>
<dbReference type="Pfam" id="PF24124">
    <property type="entry name" value="YphA"/>
    <property type="match status" value="1"/>
</dbReference>
<dbReference type="RefSeq" id="WP_210041527.1">
    <property type="nucleotide sequence ID" value="NZ_JBHLVU010000073.1"/>
</dbReference>
<evidence type="ECO:0000313" key="2">
    <source>
        <dbReference type="EMBL" id="MBW7454583.1"/>
    </source>
</evidence>
<sequence length="207" mass="22543">MNEGFIACWFVTMLLILYATGWKQQVADGVSGRALTIFVIAVLILHNIKIPIGTTTDYVQGSVLAAVGAAILSLVSIRQAGQFVYLTLCSLFTGVIWMWVHVMYRADPVFVGIHPLWDGPLIAGLMAGILAERFRHQFALIVASALISQLLDIIRPPGGMLIIGSLGWWDGFAIALLAARIVSLVRCFIRSLLQKGNSRFTQRGGSS</sequence>
<protein>
    <recommendedName>
        <fullName evidence="4">Permease</fullName>
    </recommendedName>
</protein>
<evidence type="ECO:0008006" key="4">
    <source>
        <dbReference type="Google" id="ProtNLM"/>
    </source>
</evidence>
<gene>
    <name evidence="2" type="ORF">K0U00_11135</name>
</gene>
<feature type="transmembrane region" description="Helical" evidence="1">
    <location>
        <begin position="166"/>
        <end position="189"/>
    </location>
</feature>
<dbReference type="InterPro" id="IPR014617">
    <property type="entry name" value="YphA_Bacsu"/>
</dbReference>
<accession>A0ABS7C0Z2</accession>
<keyword evidence="1" id="KW-0812">Transmembrane</keyword>
<feature type="transmembrane region" description="Helical" evidence="1">
    <location>
        <begin position="138"/>
        <end position="154"/>
    </location>
</feature>
<feature type="transmembrane region" description="Helical" evidence="1">
    <location>
        <begin position="84"/>
        <end position="104"/>
    </location>
</feature>
<dbReference type="EMBL" id="JAHZIK010000220">
    <property type="protein sequence ID" value="MBW7454583.1"/>
    <property type="molecule type" value="Genomic_DNA"/>
</dbReference>
<keyword evidence="1" id="KW-1133">Transmembrane helix</keyword>
<proteinExistence type="predicted"/>
<organism evidence="2 3">
    <name type="scientific">Paenibacillus sepulcri</name>
    <dbReference type="NCBI Taxonomy" id="359917"/>
    <lineage>
        <taxon>Bacteria</taxon>
        <taxon>Bacillati</taxon>
        <taxon>Bacillota</taxon>
        <taxon>Bacilli</taxon>
        <taxon>Bacillales</taxon>
        <taxon>Paenibacillaceae</taxon>
        <taxon>Paenibacillus</taxon>
    </lineage>
</organism>